<dbReference type="PROSITE" id="PS51981">
    <property type="entry name" value="ZF_RZ"/>
    <property type="match status" value="1"/>
</dbReference>
<dbReference type="Gene3D" id="3.40.50.300">
    <property type="entry name" value="P-loop containing nucleotide triphosphate hydrolases"/>
    <property type="match status" value="3"/>
</dbReference>
<dbReference type="PROSITE" id="PS50103">
    <property type="entry name" value="ZF_C3H1"/>
    <property type="match status" value="2"/>
</dbReference>
<dbReference type="CDD" id="cd18808">
    <property type="entry name" value="SF1_C_Upf1"/>
    <property type="match status" value="1"/>
</dbReference>
<evidence type="ECO:0000256" key="4">
    <source>
        <dbReference type="ARBA" id="ARBA00022771"/>
    </source>
</evidence>
<dbReference type="InterPro" id="IPR000571">
    <property type="entry name" value="Znf_CCCH"/>
</dbReference>
<evidence type="ECO:0000256" key="3">
    <source>
        <dbReference type="ARBA" id="ARBA00022723"/>
    </source>
</evidence>
<evidence type="ECO:0000313" key="11">
    <source>
        <dbReference type="EMBL" id="KAF9505210.1"/>
    </source>
</evidence>
<protein>
    <recommendedName>
        <fullName evidence="13">NFX1-type zinc finger-containing protein 1</fullName>
    </recommendedName>
</protein>
<feature type="domain" description="C3H1-type" evidence="9">
    <location>
        <begin position="87"/>
        <end position="115"/>
    </location>
</feature>
<keyword evidence="3 7" id="KW-0479">Metal-binding</keyword>
<dbReference type="InterPro" id="IPR041679">
    <property type="entry name" value="DNA2/NAM7-like_C"/>
</dbReference>
<evidence type="ECO:0000259" key="10">
    <source>
        <dbReference type="PROSITE" id="PS51981"/>
    </source>
</evidence>
<dbReference type="CDD" id="cd06008">
    <property type="entry name" value="NF-X1-zinc-finger"/>
    <property type="match status" value="2"/>
</dbReference>
<evidence type="ECO:0000313" key="12">
    <source>
        <dbReference type="Proteomes" id="UP000886523"/>
    </source>
</evidence>
<feature type="domain" description="RZ-type" evidence="10">
    <location>
        <begin position="2255"/>
        <end position="2329"/>
    </location>
</feature>
<dbReference type="InterPro" id="IPR036855">
    <property type="entry name" value="Znf_CCCH_sf"/>
</dbReference>
<evidence type="ECO:0000256" key="6">
    <source>
        <dbReference type="ARBA" id="ARBA00022859"/>
    </source>
</evidence>
<dbReference type="Proteomes" id="UP000886523">
    <property type="component" value="Unassembled WGS sequence"/>
</dbReference>
<sequence length="2346" mass="260341">MSHNQPVCTFFNNPGGCRKGSTCRFLHTGQEGPPRRGLIVRGESGSSRGSSNTSRDGQRGAPPLGRGRGRGGSPGNRGSPPSDSSGNVPHGVCRPYFTTGVCGRGFNCSYRHEKNPALRSPLNEEQDAVPSTAGGSTSGRLLDAGAVLSKMLGSSSSDALFPLELKYTFNETHDRLIRFLRGTFSFTRSMEVVLFLRLISNANSVHGNWEHDDRQLLLQALASRTGNGLRLFGSILGWEDVSAVASGSEASILPFQTGYLPVLAYLSSHCITQSTLQQDINALYALVDENFDHIMEVVRTALTSMLQDGSFRDPRGTVGRPAATGTQVFHTMCIILLEYVTRFKRAAIEHSGLVPFVEELLDSFNMWRAKPNPLFAAVGDTDISPSSRETVIGHLLKGFNRLQVILGRENVIHRLESTAPIAERHIHNDGLLNGLHLTYEGPGTQREGGPRHDNDHIDINEIEIAPTHEELVSPITPYLPVNIPGAPHPFPSNSMQRLLDIHFRLLREELIAPLRASVRLLLDDLNNPRLGNTILGKLLANNGGFYKGNLDRESVMFPIYTNINFTSVALDRRGVCAVITFDSPPNQARRSSSAERAAYWERSSKKRLMQGALVALIWHSRTGSAKIYLGTVTSPSNYIATSAKNSQYRVAIKVSFFDPEVELRILEEIKNGGARRSQVTRLLTESSVMFESIRPFLESLRVEPTTLPFDRYLAHPDSGTLSSVKTKPPMYTVLPGFEFELKSLFYPDSGMLSLKLSTADLDSIQAVRQALKAPHPTNESLRASKLDPSQSDAIVDALTKEISLIQGPPGTGKSYTGVELLRVLVENGVKPILMIAFTNHALDHMLRSVLDAGITKNVVRLGSRSADPQISSLSLEELEKLQERSRFSSAMGKEYGVLKDTETEMEKLMRKISGRHIGWNEIKSFIDSEIEYLDHHAKLSNPPSWIAELCDQLIQEDEEWTEVQSKPGHKIESIYDYWLAGKDLEFLEPPKVMATPSVEAPQAHLVSTTNRFGALQAVAPDDQDSLSASDEEDSDSDDDLLDDPILDWIFLQPELEASIDTSGRSSPLTPPVVVPTVEDLPGEESVEEAAASSPLSHRDQHLLRHGVWAVPAIPMTTRNLEELQEDSNVWGFSKVERLRISESWSEQARMQAYRIEQSDFERLRRRHLDAQARYNELKDESRTRILRKADLVACTTSGAAKFMPLVKALGPKVTVVEEAGQVLEAHILSSLVPSINHLILIGDPLQLRPTISNYSLSMDNRGSGRMYRLDQSLMERLASLGLPMSMLNVQRRMRPSISSLIRNTLYPSLEDHTLVENYPLVRGVGRNIFFMDHRHREQGGDEDSVSKHNKFEALMIKDLVLHLLRQGIYSGEGDIVVLCAYLGQLSEIRKQLANEVTTVLDERDLVAMADAEEAAQEDRVLNGLTPTVGVEHVKVSHRVLLRTVDNFQGEEAKIIILSLVRNSGNLDENGIPLLVNREHRTIGFLKSPNRTNVALSRAKEGLMIFGDSQLLSSQSSMWARVLEELESTGSLGPALPIACRQHPDYIEYVNAPGQIRRVAPDGGCLRPCMAQLQCGHACTFKCHSDDPQHRAIKCVQPCARLCPMGHPCHRECAQDCGACEFPAYMVSLPCGHTREKTTCSLSSHPELIKCEVVVTKKLPTCEHEYPMVCGDDPAALTCRRLCDEVLGCCQRKCSSLCHVCQSLNGVSEGSEDTVVHRVKHARHPCGKDLRCGHSCGDDCAADHSCSGRCKGPCRQKCAHLSCSKACSEACPPCLRPCAWKCKHYVCALPCGSICARLPCDERCMEILACGHQCPSVCGEDCSVQICPTCASPDDQDKIVDFILSTTMAEVDLEAGDLSNLLITLACRHTFTVESLDGICMLGDYYERRDEKWVGVKDAPERITKHPSCPTCRADITSLRYGRVVKRAKLDLLEHNLASGLASALSAVRRSIDSLDRIAAEQNITRYAGSHQDPVQGTTPPPGKQLKALKTKLNHQTCVPASLQALEQLARISPPPNWRKVVRPLINAYINATEITNRRSAHRIAYEAAFADLYHKELEDSTSDRPRLPERHAMRMARINMAQPKPIADERYHVEAMWTSIEIRFTLADLATLWLTSLPSQKPSTAESRRRWNMFVLFIYKSALHDASEALETAKKTSSHRQIAQCSILVARAEFELFRFNHRNSDASAQEHFKAEVEKKIAEFRMKMDDARRDYMTAVPPYAGWFDEVQGRVVQSLMEAWEGLRRVIYGTFYSEVSLEEKAAVIAAFQTSRELGFDVRGHFYQCPNGHTYTIGECGGANQEARCIECGALVGGRNHTLAANNRRDAEMEVLLGRQGAAPNPWPWGR</sequence>
<dbReference type="SUPFAM" id="SSF90229">
    <property type="entry name" value="CCCH zinc finger"/>
    <property type="match status" value="1"/>
</dbReference>
<dbReference type="GO" id="GO:0005737">
    <property type="term" value="C:cytoplasm"/>
    <property type="evidence" value="ECO:0007669"/>
    <property type="project" value="UniProtKB-SubCell"/>
</dbReference>
<evidence type="ECO:0000256" key="1">
    <source>
        <dbReference type="ARBA" id="ARBA00004496"/>
    </source>
</evidence>
<dbReference type="PANTHER" id="PTHR10887">
    <property type="entry name" value="DNA2/NAM7 HELICASE FAMILY"/>
    <property type="match status" value="1"/>
</dbReference>
<evidence type="ECO:0000256" key="8">
    <source>
        <dbReference type="SAM" id="MobiDB-lite"/>
    </source>
</evidence>
<organism evidence="11 12">
    <name type="scientific">Hydnum rufescens UP504</name>
    <dbReference type="NCBI Taxonomy" id="1448309"/>
    <lineage>
        <taxon>Eukaryota</taxon>
        <taxon>Fungi</taxon>
        <taxon>Dikarya</taxon>
        <taxon>Basidiomycota</taxon>
        <taxon>Agaricomycotina</taxon>
        <taxon>Agaricomycetes</taxon>
        <taxon>Cantharellales</taxon>
        <taxon>Hydnaceae</taxon>
        <taxon>Hydnum</taxon>
    </lineage>
</organism>
<feature type="region of interest" description="Disordered" evidence="8">
    <location>
        <begin position="1060"/>
        <end position="1096"/>
    </location>
</feature>
<feature type="compositionally biased region" description="Low complexity" evidence="8">
    <location>
        <begin position="41"/>
        <end position="65"/>
    </location>
</feature>
<evidence type="ECO:0000256" key="5">
    <source>
        <dbReference type="ARBA" id="ARBA00022833"/>
    </source>
</evidence>
<dbReference type="InterPro" id="IPR041677">
    <property type="entry name" value="DNA2/NAM7_AAA_11"/>
</dbReference>
<evidence type="ECO:0000256" key="7">
    <source>
        <dbReference type="PROSITE-ProRule" id="PRU00723"/>
    </source>
</evidence>
<dbReference type="Pfam" id="PF13086">
    <property type="entry name" value="AAA_11"/>
    <property type="match status" value="2"/>
</dbReference>
<feature type="region of interest" description="Disordered" evidence="8">
    <location>
        <begin position="26"/>
        <end position="89"/>
    </location>
</feature>
<dbReference type="EMBL" id="MU129166">
    <property type="protein sequence ID" value="KAF9505210.1"/>
    <property type="molecule type" value="Genomic_DNA"/>
</dbReference>
<feature type="compositionally biased region" description="Acidic residues" evidence="8">
    <location>
        <begin position="1021"/>
        <end position="1039"/>
    </location>
</feature>
<feature type="zinc finger region" description="C3H1-type" evidence="7">
    <location>
        <begin position="2"/>
        <end position="30"/>
    </location>
</feature>
<dbReference type="Pfam" id="PF20173">
    <property type="entry name" value="ZnF_RZ-type"/>
    <property type="match status" value="1"/>
</dbReference>
<dbReference type="InterPro" id="IPR047187">
    <property type="entry name" value="SF1_C_Upf1"/>
</dbReference>
<feature type="region of interest" description="Disordered" evidence="8">
    <location>
        <begin position="1020"/>
        <end position="1039"/>
    </location>
</feature>
<dbReference type="SMART" id="SM00356">
    <property type="entry name" value="ZnF_C3H1"/>
    <property type="match status" value="2"/>
</dbReference>
<gene>
    <name evidence="11" type="ORF">BS47DRAFT_1354179</name>
</gene>
<dbReference type="Pfam" id="PF13087">
    <property type="entry name" value="AAA_12"/>
    <property type="match status" value="1"/>
</dbReference>
<feature type="zinc finger region" description="C3H1-type" evidence="7">
    <location>
        <begin position="87"/>
        <end position="115"/>
    </location>
</feature>
<comment type="subcellular location">
    <subcellularLocation>
        <location evidence="1">Cytoplasm</location>
    </subcellularLocation>
</comment>
<dbReference type="OrthoDB" id="2423195at2759"/>
<evidence type="ECO:0000256" key="2">
    <source>
        <dbReference type="ARBA" id="ARBA00022490"/>
    </source>
</evidence>
<dbReference type="SUPFAM" id="SSF52540">
    <property type="entry name" value="P-loop containing nucleoside triphosphate hydrolases"/>
    <property type="match status" value="1"/>
</dbReference>
<dbReference type="GO" id="GO:0031048">
    <property type="term" value="P:regulatory ncRNA-mediated heterochromatin formation"/>
    <property type="evidence" value="ECO:0007669"/>
    <property type="project" value="TreeGrafter"/>
</dbReference>
<keyword evidence="2" id="KW-0963">Cytoplasm</keyword>
<comment type="caution">
    <text evidence="11">The sequence shown here is derived from an EMBL/GenBank/DDBJ whole genome shotgun (WGS) entry which is preliminary data.</text>
</comment>
<dbReference type="InterPro" id="IPR046439">
    <property type="entry name" value="ZF_RZ_dom"/>
</dbReference>
<accession>A0A9P6DP18</accession>
<keyword evidence="5 7" id="KW-0862">Zinc</keyword>
<feature type="compositionally biased region" description="Low complexity" evidence="8">
    <location>
        <begin position="76"/>
        <end position="86"/>
    </location>
</feature>
<evidence type="ECO:0000259" key="9">
    <source>
        <dbReference type="PROSITE" id="PS50103"/>
    </source>
</evidence>
<dbReference type="GO" id="GO:0008270">
    <property type="term" value="F:zinc ion binding"/>
    <property type="evidence" value="ECO:0007669"/>
    <property type="project" value="UniProtKB-KW"/>
</dbReference>
<dbReference type="PANTHER" id="PTHR10887:SF445">
    <property type="entry name" value="NFX1-TYPE ZINC FINGER-CONTAINING PROTEIN 1"/>
    <property type="match status" value="1"/>
</dbReference>
<proteinExistence type="predicted"/>
<keyword evidence="12" id="KW-1185">Reference proteome</keyword>
<name>A0A9P6DP18_9AGAM</name>
<reference evidence="11" key="1">
    <citation type="journal article" date="2020" name="Nat. Commun.">
        <title>Large-scale genome sequencing of mycorrhizal fungi provides insights into the early evolution of symbiotic traits.</title>
        <authorList>
            <person name="Miyauchi S."/>
            <person name="Kiss E."/>
            <person name="Kuo A."/>
            <person name="Drula E."/>
            <person name="Kohler A."/>
            <person name="Sanchez-Garcia M."/>
            <person name="Morin E."/>
            <person name="Andreopoulos B."/>
            <person name="Barry K.W."/>
            <person name="Bonito G."/>
            <person name="Buee M."/>
            <person name="Carver A."/>
            <person name="Chen C."/>
            <person name="Cichocki N."/>
            <person name="Clum A."/>
            <person name="Culley D."/>
            <person name="Crous P.W."/>
            <person name="Fauchery L."/>
            <person name="Girlanda M."/>
            <person name="Hayes R.D."/>
            <person name="Keri Z."/>
            <person name="LaButti K."/>
            <person name="Lipzen A."/>
            <person name="Lombard V."/>
            <person name="Magnuson J."/>
            <person name="Maillard F."/>
            <person name="Murat C."/>
            <person name="Nolan M."/>
            <person name="Ohm R.A."/>
            <person name="Pangilinan J."/>
            <person name="Pereira M.F."/>
            <person name="Perotto S."/>
            <person name="Peter M."/>
            <person name="Pfister S."/>
            <person name="Riley R."/>
            <person name="Sitrit Y."/>
            <person name="Stielow J.B."/>
            <person name="Szollosi G."/>
            <person name="Zifcakova L."/>
            <person name="Stursova M."/>
            <person name="Spatafora J.W."/>
            <person name="Tedersoo L."/>
            <person name="Vaario L.M."/>
            <person name="Yamada A."/>
            <person name="Yan M."/>
            <person name="Wang P."/>
            <person name="Xu J."/>
            <person name="Bruns T."/>
            <person name="Baldrian P."/>
            <person name="Vilgalys R."/>
            <person name="Dunand C."/>
            <person name="Henrissat B."/>
            <person name="Grigoriev I.V."/>
            <person name="Hibbett D."/>
            <person name="Nagy L.G."/>
            <person name="Martin F.M."/>
        </authorList>
    </citation>
    <scope>NUCLEOTIDE SEQUENCE</scope>
    <source>
        <strain evidence="11">UP504</strain>
    </source>
</reference>
<dbReference type="GO" id="GO:0002376">
    <property type="term" value="P:immune system process"/>
    <property type="evidence" value="ECO:0007669"/>
    <property type="project" value="UniProtKB-KW"/>
</dbReference>
<keyword evidence="6" id="KW-0391">Immunity</keyword>
<dbReference type="GO" id="GO:0031380">
    <property type="term" value="C:nuclear RNA-directed RNA polymerase complex"/>
    <property type="evidence" value="ECO:0007669"/>
    <property type="project" value="TreeGrafter"/>
</dbReference>
<feature type="domain" description="C3H1-type" evidence="9">
    <location>
        <begin position="2"/>
        <end position="30"/>
    </location>
</feature>
<keyword evidence="4 7" id="KW-0863">Zinc-finger</keyword>
<feature type="region of interest" description="Disordered" evidence="8">
    <location>
        <begin position="117"/>
        <end position="136"/>
    </location>
</feature>
<evidence type="ECO:0008006" key="13">
    <source>
        <dbReference type="Google" id="ProtNLM"/>
    </source>
</evidence>
<dbReference type="GO" id="GO:0004386">
    <property type="term" value="F:helicase activity"/>
    <property type="evidence" value="ECO:0007669"/>
    <property type="project" value="InterPro"/>
</dbReference>
<dbReference type="InterPro" id="IPR045055">
    <property type="entry name" value="DNA2/NAM7-like"/>
</dbReference>
<dbReference type="InterPro" id="IPR027417">
    <property type="entry name" value="P-loop_NTPase"/>
</dbReference>